<evidence type="ECO:0000313" key="2">
    <source>
        <dbReference type="EMBL" id="KAA8648122.1"/>
    </source>
</evidence>
<feature type="region of interest" description="Disordered" evidence="1">
    <location>
        <begin position="273"/>
        <end position="426"/>
    </location>
</feature>
<dbReference type="RefSeq" id="XP_033427483.1">
    <property type="nucleotide sequence ID" value="XM_033568677.1"/>
</dbReference>
<feature type="compositionally biased region" description="Polar residues" evidence="1">
    <location>
        <begin position="478"/>
        <end position="494"/>
    </location>
</feature>
<evidence type="ECO:0000313" key="3">
    <source>
        <dbReference type="Proteomes" id="UP000324241"/>
    </source>
</evidence>
<name>A0A5M9MM84_9EURO</name>
<evidence type="ECO:0008006" key="4">
    <source>
        <dbReference type="Google" id="ProtNLM"/>
    </source>
</evidence>
<protein>
    <recommendedName>
        <fullName evidence="4">Myb-like domain-containing protein</fullName>
    </recommendedName>
</protein>
<comment type="caution">
    <text evidence="2">The sequence shown here is derived from an EMBL/GenBank/DDBJ whole genome shotgun (WGS) entry which is preliminary data.</text>
</comment>
<evidence type="ECO:0000256" key="1">
    <source>
        <dbReference type="SAM" id="MobiDB-lite"/>
    </source>
</evidence>
<feature type="region of interest" description="Disordered" evidence="1">
    <location>
        <begin position="516"/>
        <end position="544"/>
    </location>
</feature>
<feature type="compositionally biased region" description="Basic residues" evidence="1">
    <location>
        <begin position="314"/>
        <end position="323"/>
    </location>
</feature>
<dbReference type="OrthoDB" id="4501389at2759"/>
<dbReference type="Proteomes" id="UP000324241">
    <property type="component" value="Unassembled WGS sequence"/>
</dbReference>
<feature type="region of interest" description="Disordered" evidence="1">
    <location>
        <begin position="36"/>
        <end position="68"/>
    </location>
</feature>
<dbReference type="VEuPathDB" id="FungiDB:EYZ11_013453"/>
<dbReference type="AlphaFoldDB" id="A0A5M9MM84"/>
<dbReference type="EMBL" id="QUQM01000003">
    <property type="protein sequence ID" value="KAA8648122.1"/>
    <property type="molecule type" value="Genomic_DNA"/>
</dbReference>
<feature type="compositionally biased region" description="Basic and acidic residues" evidence="1">
    <location>
        <begin position="376"/>
        <end position="385"/>
    </location>
</feature>
<sequence length="619" mass="68718">MHISLDNISFYHQPPPAKSPPCAFPVSCWKPYQAPPTPQSLSHLPPRPPAPSTTTIPASGGRPDAAPQFRVPAREDYDLPAVHNEFDIEIERIAMAENSRVMREADLEMHLDRELQKGNVIDVPQSQRISLTTVTSKPALIQTSASDSDENVSETAVEQHILQEQPDQWVCPSVEAVRDLSPTFTPAGVEPEFSSRHGRHLSPGINAACACTSPSPSPGLLDNVPHPRSGLCAETIQYNETIVENARTELASRGDQAGDLGERAATMQSIQNNSPFVREASPDNCEKGQAPALSHSIQQNRPIRHSKIPPTHTRSLRPRRNAKSTRLEQLPSVSKVIPVRRSNRLMASSSKNPLTRARRRGNRDSSDSDDGNNNPAEHDLINKARERPRKRCRHALRPKKATESNSGPTTHIVGECTSPSQKPSDGGFSVALGETQEIFGRGILRIQAHGPRHAYFMTFLPDVVHCPPIPSPSEVPPDQSSCSDGHSQNQTLQQVARRRRHKRIVSTTCEDGDVWLTSRSTKPHRTSQTRDDRSEAQGNSRKGMRWSTEEADLLLKLRRDEQRPWSEREFSAGRTAKTAQAKKTTINLAAFEKTTSSIFITFKCKWLHHPLFSVHMCVT</sequence>
<feature type="compositionally biased region" description="Basic residues" evidence="1">
    <location>
        <begin position="386"/>
        <end position="399"/>
    </location>
</feature>
<reference evidence="2 3" key="1">
    <citation type="submission" date="2019-08" db="EMBL/GenBank/DDBJ databases">
        <title>The genome sequence of a newly discovered highly antifungal drug resistant Aspergillus species, Aspergillus tanneri NIH 1004.</title>
        <authorList>
            <person name="Mounaud S."/>
            <person name="Singh I."/>
            <person name="Joardar V."/>
            <person name="Pakala S."/>
            <person name="Pakala S."/>
            <person name="Venepally P."/>
            <person name="Chung J.K."/>
            <person name="Losada L."/>
            <person name="Nierman W.C."/>
        </authorList>
    </citation>
    <scope>NUCLEOTIDE SEQUENCE [LARGE SCALE GENOMIC DNA]</scope>
    <source>
        <strain evidence="2 3">NIH1004</strain>
    </source>
</reference>
<accession>A0A5M9MM84</accession>
<feature type="region of interest" description="Disordered" evidence="1">
    <location>
        <begin position="470"/>
        <end position="502"/>
    </location>
</feature>
<organism evidence="2 3">
    <name type="scientific">Aspergillus tanneri</name>
    <dbReference type="NCBI Taxonomy" id="1220188"/>
    <lineage>
        <taxon>Eukaryota</taxon>
        <taxon>Fungi</taxon>
        <taxon>Dikarya</taxon>
        <taxon>Ascomycota</taxon>
        <taxon>Pezizomycotina</taxon>
        <taxon>Eurotiomycetes</taxon>
        <taxon>Eurotiomycetidae</taxon>
        <taxon>Eurotiales</taxon>
        <taxon>Aspergillaceae</taxon>
        <taxon>Aspergillus</taxon>
        <taxon>Aspergillus subgen. Circumdati</taxon>
    </lineage>
</organism>
<proteinExistence type="predicted"/>
<gene>
    <name evidence="2" type="ORF">ATNIH1004_004005</name>
</gene>
<dbReference type="GeneID" id="54326707"/>